<gene>
    <name evidence="1" type="ORF">K7X08_026257</name>
</gene>
<dbReference type="Proteomes" id="UP001152561">
    <property type="component" value="Unassembled WGS sequence"/>
</dbReference>
<proteinExistence type="predicted"/>
<evidence type="ECO:0000313" key="1">
    <source>
        <dbReference type="EMBL" id="KAJ8574452.1"/>
    </source>
</evidence>
<comment type="caution">
    <text evidence="1">The sequence shown here is derived from an EMBL/GenBank/DDBJ whole genome shotgun (WGS) entry which is preliminary data.</text>
</comment>
<organism evidence="1 2">
    <name type="scientific">Anisodus acutangulus</name>
    <dbReference type="NCBI Taxonomy" id="402998"/>
    <lineage>
        <taxon>Eukaryota</taxon>
        <taxon>Viridiplantae</taxon>
        <taxon>Streptophyta</taxon>
        <taxon>Embryophyta</taxon>
        <taxon>Tracheophyta</taxon>
        <taxon>Spermatophyta</taxon>
        <taxon>Magnoliopsida</taxon>
        <taxon>eudicotyledons</taxon>
        <taxon>Gunneridae</taxon>
        <taxon>Pentapetalae</taxon>
        <taxon>asterids</taxon>
        <taxon>lamiids</taxon>
        <taxon>Solanales</taxon>
        <taxon>Solanaceae</taxon>
        <taxon>Solanoideae</taxon>
        <taxon>Hyoscyameae</taxon>
        <taxon>Anisodus</taxon>
    </lineage>
</organism>
<name>A0A9Q1N291_9SOLA</name>
<sequence length="110" mass="12071">MPTKESILENEQDDVNHHDHLIVDAWGFDSHILIETFQNTSVNFGIPRHEETHASVDEKSDSAPSDTGLSFVLAGAVAVSNEAAACDDLQTSQEMVSYSQFELPDELLPS</sequence>
<reference evidence="2" key="1">
    <citation type="journal article" date="2023" name="Proc. Natl. Acad. Sci. U.S.A.">
        <title>Genomic and structural basis for evolution of tropane alkaloid biosynthesis.</title>
        <authorList>
            <person name="Wanga Y.-J."/>
            <person name="Taina T."/>
            <person name="Yua J.-Y."/>
            <person name="Lia J."/>
            <person name="Xua B."/>
            <person name="Chenc J."/>
            <person name="D'Auriad J.C."/>
            <person name="Huanga J.-P."/>
            <person name="Huanga S.-X."/>
        </authorList>
    </citation>
    <scope>NUCLEOTIDE SEQUENCE [LARGE SCALE GENOMIC DNA]</scope>
    <source>
        <strain evidence="2">cv. KIB-2019</strain>
    </source>
</reference>
<dbReference type="AlphaFoldDB" id="A0A9Q1N291"/>
<accession>A0A9Q1N291</accession>
<protein>
    <submittedName>
        <fullName evidence="1">Uncharacterized protein</fullName>
    </submittedName>
</protein>
<dbReference type="EMBL" id="JAJAGQ010000001">
    <property type="protein sequence ID" value="KAJ8574452.1"/>
    <property type="molecule type" value="Genomic_DNA"/>
</dbReference>
<keyword evidence="2" id="KW-1185">Reference proteome</keyword>
<evidence type="ECO:0000313" key="2">
    <source>
        <dbReference type="Proteomes" id="UP001152561"/>
    </source>
</evidence>